<protein>
    <submittedName>
        <fullName evidence="3">Uncharacterized protein</fullName>
    </submittedName>
</protein>
<accession>A0A914QCM2</accession>
<feature type="coiled-coil region" evidence="1">
    <location>
        <begin position="92"/>
        <end position="136"/>
    </location>
</feature>
<keyword evidence="2" id="KW-1185">Reference proteome</keyword>
<organism evidence="2 3">
    <name type="scientific">Panagrolaimus davidi</name>
    <dbReference type="NCBI Taxonomy" id="227884"/>
    <lineage>
        <taxon>Eukaryota</taxon>
        <taxon>Metazoa</taxon>
        <taxon>Ecdysozoa</taxon>
        <taxon>Nematoda</taxon>
        <taxon>Chromadorea</taxon>
        <taxon>Rhabditida</taxon>
        <taxon>Tylenchina</taxon>
        <taxon>Panagrolaimomorpha</taxon>
        <taxon>Panagrolaimoidea</taxon>
        <taxon>Panagrolaimidae</taxon>
        <taxon>Panagrolaimus</taxon>
    </lineage>
</organism>
<dbReference type="PANTHER" id="PTHR31424">
    <property type="entry name" value="PROTEIN CBG23806"/>
    <property type="match status" value="1"/>
</dbReference>
<dbReference type="WBParaSite" id="PDA_v2.g29451.t1">
    <property type="protein sequence ID" value="PDA_v2.g29451.t1"/>
    <property type="gene ID" value="PDA_v2.g29451"/>
</dbReference>
<proteinExistence type="predicted"/>
<dbReference type="PANTHER" id="PTHR31424:SF3">
    <property type="entry name" value="RING-TYPE DOMAIN-CONTAINING PROTEIN"/>
    <property type="match status" value="1"/>
</dbReference>
<dbReference type="Pfam" id="PF06918">
    <property type="entry name" value="DUF1280"/>
    <property type="match status" value="1"/>
</dbReference>
<name>A0A914QCM2_9BILA</name>
<evidence type="ECO:0000313" key="2">
    <source>
        <dbReference type="Proteomes" id="UP000887578"/>
    </source>
</evidence>
<dbReference type="InterPro" id="IPR009689">
    <property type="entry name" value="DUF1280"/>
</dbReference>
<evidence type="ECO:0000313" key="3">
    <source>
        <dbReference type="WBParaSite" id="PDA_v2.g29451.t1"/>
    </source>
</evidence>
<keyword evidence="1" id="KW-0175">Coiled coil</keyword>
<reference evidence="3" key="1">
    <citation type="submission" date="2022-11" db="UniProtKB">
        <authorList>
            <consortium name="WormBaseParasite"/>
        </authorList>
    </citation>
    <scope>IDENTIFICATION</scope>
</reference>
<evidence type="ECO:0000256" key="1">
    <source>
        <dbReference type="SAM" id="Coils"/>
    </source>
</evidence>
<dbReference type="AlphaFoldDB" id="A0A914QCM2"/>
<dbReference type="Proteomes" id="UP000887578">
    <property type="component" value="Unplaced"/>
</dbReference>
<sequence length="600" mass="68664">MKKKKLEQSPNDVILTSDIIPSTITATSTSNIKFTTSLPVTLSNPSSIIQNISTVPHILATSNIPTVSSIPSTSKFVTNIKKNISIRTAEKAASTRDLNSELLNQILQLRNQTKFIKTLQKRITEVERQRDHWKLRYKNKFGKTKINNQNFKPLSPLDDLLFCVRFDLSTKKRRKMKAFLRERHIELFAKNEDVRKLEIVKDIESKFEYKEVIVTDKHGKDKIVHSIVSTDPKYLITSYLACLDDNKKLTAVNNRIRGAVSGDDGRGWTKICFIPLDVPLSSSRDNALVLAIFDAKDNYESILKFCKALFDLINGIITIEINGTIFELELFAIGDMCFLCALFGHGGHTCTYPCLFCYIRLRHLHEVGEQRIYEEMITNSEENKFSQKYKPLLNCKVSNIVPSVLHIPLGIGSDALKIFEKLENQIQKTGSMKNILAKYNLSRDPRTKQLNGNNMRKFLTTPTIFTDIRNIFTNTPNQDIADKVIDVCSTLGLIQGMMTIKIFDERQISNIKNLIQRFKELYISSPLNFTPKGHWLVFHVVKFIENHKIWGTASEHGQEAIHGSTDDDMYRYRSLPSKKKLQLVARNCFLRNLILAKSRL</sequence>